<evidence type="ECO:0000313" key="1">
    <source>
        <dbReference type="EMBL" id="JAP09404.1"/>
    </source>
</evidence>
<dbReference type="EMBL" id="GEDG01035076">
    <property type="protein sequence ID" value="JAP09404.1"/>
    <property type="molecule type" value="Transcribed_RNA"/>
</dbReference>
<reference evidence="1" key="1">
    <citation type="submission" date="2015-12" db="EMBL/GenBank/DDBJ databases">
        <title>Gene expression during late stages of embryo sac development: a critical building block for successful pollen-pistil interactions.</title>
        <authorList>
            <person name="Liu Y."/>
            <person name="Joly V."/>
            <person name="Sabar M."/>
            <person name="Matton D.P."/>
        </authorList>
    </citation>
    <scope>NUCLEOTIDE SEQUENCE</scope>
</reference>
<proteinExistence type="predicted"/>
<protein>
    <submittedName>
        <fullName evidence="1">Putative ovule protein</fullName>
    </submittedName>
</protein>
<name>A0A0V0GMT8_SOLCH</name>
<dbReference type="AlphaFoldDB" id="A0A0V0GMT8"/>
<sequence length="84" mass="9984">MTRNRNFPGKSFIRSILDRNWSPFVLTALLKSLTSNSLFLYLHLKSLKIQVQYFLQLKKLDVPIKYRNTIIKYFCQFSLNIPLS</sequence>
<accession>A0A0V0GMT8</accession>
<organism evidence="1">
    <name type="scientific">Solanum chacoense</name>
    <name type="common">Chaco potato</name>
    <dbReference type="NCBI Taxonomy" id="4108"/>
    <lineage>
        <taxon>Eukaryota</taxon>
        <taxon>Viridiplantae</taxon>
        <taxon>Streptophyta</taxon>
        <taxon>Embryophyta</taxon>
        <taxon>Tracheophyta</taxon>
        <taxon>Spermatophyta</taxon>
        <taxon>Magnoliopsida</taxon>
        <taxon>eudicotyledons</taxon>
        <taxon>Gunneridae</taxon>
        <taxon>Pentapetalae</taxon>
        <taxon>asterids</taxon>
        <taxon>lamiids</taxon>
        <taxon>Solanales</taxon>
        <taxon>Solanaceae</taxon>
        <taxon>Solanoideae</taxon>
        <taxon>Solaneae</taxon>
        <taxon>Solanum</taxon>
    </lineage>
</organism>